<dbReference type="Gene3D" id="3.40.50.720">
    <property type="entry name" value="NAD(P)-binding Rossmann-like Domain"/>
    <property type="match status" value="1"/>
</dbReference>
<dbReference type="InterPro" id="IPR020867">
    <property type="entry name" value="THF_DH/CycHdrlase_CS"/>
</dbReference>
<dbReference type="PROSITE" id="PS00767">
    <property type="entry name" value="THF_DHG_CYH_2"/>
    <property type="match status" value="1"/>
</dbReference>
<dbReference type="InterPro" id="IPR000672">
    <property type="entry name" value="THF_DH/CycHdrlase"/>
</dbReference>
<dbReference type="SUPFAM" id="SSF51735">
    <property type="entry name" value="NAD(P)-binding Rossmann-fold domains"/>
    <property type="match status" value="1"/>
</dbReference>
<evidence type="ECO:0000259" key="13">
    <source>
        <dbReference type="Pfam" id="PF02882"/>
    </source>
</evidence>
<sequence length="306" mass="32976">MSTLIDGKAQATRLREEIGRQVSRLRQHELVTPGLAVILVGEDPASQVYVRNKATQAREAGMSSFEYRLADSVPQTKLLDLIERLNRDPEVHGILVQLPLPPQVDESRVIQAIHPDKDIDGFHPINVGNIATGGHGMAPCTPLGCLMLLKHQLGDLSGKHAVVLGRSNIVGKPMASLLLQKHCTVTVAHSRTRQLEEVCCQADILVAAAGRTRLVKGDWIKPGATVIDVGINRIEADGRMRLVGDVDFDSAREVAGALTPVPGGVGPMTIACLLLNTLEATCRQHRIPFPDNIMSLAWGGTSSETT</sequence>
<accession>A0ABS9PDW5</accession>
<comment type="subunit">
    <text evidence="11">Homodimer.</text>
</comment>
<keyword evidence="3 11" id="KW-0028">Amino-acid biosynthesis</keyword>
<evidence type="ECO:0000256" key="4">
    <source>
        <dbReference type="ARBA" id="ARBA00022755"/>
    </source>
</evidence>
<dbReference type="EC" id="1.5.1.5" evidence="11"/>
<evidence type="ECO:0000256" key="11">
    <source>
        <dbReference type="HAMAP-Rule" id="MF_01576"/>
    </source>
</evidence>
<dbReference type="InterPro" id="IPR046346">
    <property type="entry name" value="Aminoacid_DH-like_N_sf"/>
</dbReference>
<feature type="domain" description="Tetrahydrofolate dehydrogenase/cyclohydrolase catalytic" evidence="12">
    <location>
        <begin position="5"/>
        <end position="120"/>
    </location>
</feature>
<feature type="domain" description="Tetrahydrofolate dehydrogenase/cyclohydrolase NAD(P)-binding" evidence="13">
    <location>
        <begin position="139"/>
        <end position="284"/>
    </location>
</feature>
<evidence type="ECO:0000256" key="6">
    <source>
        <dbReference type="ARBA" id="ARBA00022857"/>
    </source>
</evidence>
<dbReference type="Pfam" id="PF02882">
    <property type="entry name" value="THF_DHG_CYH_C"/>
    <property type="match status" value="1"/>
</dbReference>
<dbReference type="SUPFAM" id="SSF53223">
    <property type="entry name" value="Aminoacid dehydrogenase-like, N-terminal domain"/>
    <property type="match status" value="1"/>
</dbReference>
<reference evidence="14 15" key="1">
    <citation type="submission" date="2020-05" db="EMBL/GenBank/DDBJ databases">
        <title>Comparative genomic analysis of denitrifying bacteria from Halomonas genus.</title>
        <authorList>
            <person name="Wang L."/>
            <person name="Shao Z."/>
        </authorList>
    </citation>
    <scope>NUCLEOTIDE SEQUENCE [LARGE SCALE GENOMIC DNA]</scope>
    <source>
        <strain evidence="14 15">A4</strain>
    </source>
</reference>
<dbReference type="Proteomes" id="UP000814385">
    <property type="component" value="Unassembled WGS sequence"/>
</dbReference>
<comment type="similarity">
    <text evidence="11">Belongs to the tetrahydrofolate dehydrogenase/cyclohydrolase family.</text>
</comment>
<proteinExistence type="inferred from homology"/>
<keyword evidence="2 11" id="KW-0554">One-carbon metabolism</keyword>
<dbReference type="GO" id="GO:0004488">
    <property type="term" value="F:methylenetetrahydrofolate dehydrogenase (NADP+) activity"/>
    <property type="evidence" value="ECO:0007669"/>
    <property type="project" value="UniProtKB-EC"/>
</dbReference>
<dbReference type="NCBIfam" id="NF008058">
    <property type="entry name" value="PRK10792.1"/>
    <property type="match status" value="1"/>
</dbReference>
<evidence type="ECO:0000313" key="15">
    <source>
        <dbReference type="Proteomes" id="UP000814385"/>
    </source>
</evidence>
<comment type="caution">
    <text evidence="14">The sequence shown here is derived from an EMBL/GenBank/DDBJ whole genome shotgun (WGS) entry which is preliminary data.</text>
</comment>
<name>A0ABS9PDW5_9GAMM</name>
<keyword evidence="15" id="KW-1185">Reference proteome</keyword>
<dbReference type="EC" id="3.5.4.9" evidence="11"/>
<evidence type="ECO:0000256" key="2">
    <source>
        <dbReference type="ARBA" id="ARBA00022563"/>
    </source>
</evidence>
<dbReference type="HAMAP" id="MF_01576">
    <property type="entry name" value="THF_DHG_CYH"/>
    <property type="match status" value="1"/>
</dbReference>
<organism evidence="14 15">
    <name type="scientific">Billgrantia campisalis</name>
    <dbReference type="NCBI Taxonomy" id="74661"/>
    <lineage>
        <taxon>Bacteria</taxon>
        <taxon>Pseudomonadati</taxon>
        <taxon>Pseudomonadota</taxon>
        <taxon>Gammaproteobacteria</taxon>
        <taxon>Oceanospirillales</taxon>
        <taxon>Halomonadaceae</taxon>
        <taxon>Billgrantia</taxon>
    </lineage>
</organism>
<dbReference type="InterPro" id="IPR020631">
    <property type="entry name" value="THF_DH/CycHdrlase_NAD-bd_dom"/>
</dbReference>
<comment type="catalytic activity">
    <reaction evidence="11">
        <text>(6R)-5,10-methylene-5,6,7,8-tetrahydrofolate + NADP(+) = (6R)-5,10-methenyltetrahydrofolate + NADPH</text>
        <dbReference type="Rhea" id="RHEA:22812"/>
        <dbReference type="ChEBI" id="CHEBI:15636"/>
        <dbReference type="ChEBI" id="CHEBI:57455"/>
        <dbReference type="ChEBI" id="CHEBI:57783"/>
        <dbReference type="ChEBI" id="CHEBI:58349"/>
        <dbReference type="EC" id="1.5.1.5"/>
    </reaction>
</comment>
<dbReference type="CDD" id="cd01080">
    <property type="entry name" value="NAD_bind_m-THF_DH_Cyclohyd"/>
    <property type="match status" value="1"/>
</dbReference>
<dbReference type="PROSITE" id="PS00766">
    <property type="entry name" value="THF_DHG_CYH_1"/>
    <property type="match status" value="1"/>
</dbReference>
<evidence type="ECO:0000313" key="14">
    <source>
        <dbReference type="EMBL" id="MCG6659846.1"/>
    </source>
</evidence>
<comment type="pathway">
    <text evidence="1 11">One-carbon metabolism; tetrahydrofolate interconversion.</text>
</comment>
<evidence type="ECO:0000259" key="12">
    <source>
        <dbReference type="Pfam" id="PF00763"/>
    </source>
</evidence>
<keyword evidence="6 11" id="KW-0521">NADP</keyword>
<evidence type="ECO:0000256" key="8">
    <source>
        <dbReference type="ARBA" id="ARBA00023102"/>
    </source>
</evidence>
<dbReference type="NCBIfam" id="NF010783">
    <property type="entry name" value="PRK14186.1"/>
    <property type="match status" value="1"/>
</dbReference>
<evidence type="ECO:0000256" key="5">
    <source>
        <dbReference type="ARBA" id="ARBA00022801"/>
    </source>
</evidence>
<dbReference type="NCBIfam" id="NF010785">
    <property type="entry name" value="PRK14188.1"/>
    <property type="match status" value="1"/>
</dbReference>
<dbReference type="EMBL" id="JABFUC010000025">
    <property type="protein sequence ID" value="MCG6659846.1"/>
    <property type="molecule type" value="Genomic_DNA"/>
</dbReference>
<evidence type="ECO:0000256" key="9">
    <source>
        <dbReference type="ARBA" id="ARBA00023167"/>
    </source>
</evidence>
<keyword evidence="10 11" id="KW-0511">Multifunctional enzyme</keyword>
<dbReference type="InterPro" id="IPR036291">
    <property type="entry name" value="NAD(P)-bd_dom_sf"/>
</dbReference>
<dbReference type="RefSeq" id="WP_238979117.1">
    <property type="nucleotide sequence ID" value="NZ_JABFUC010000025.1"/>
</dbReference>
<comment type="caution">
    <text evidence="11">Lacks conserved residue(s) required for the propagation of feature annotation.</text>
</comment>
<dbReference type="Pfam" id="PF00763">
    <property type="entry name" value="THF_DHG_CYH"/>
    <property type="match status" value="1"/>
</dbReference>
<keyword evidence="9 11" id="KW-0486">Methionine biosynthesis</keyword>
<dbReference type="PANTHER" id="PTHR48099:SF5">
    <property type="entry name" value="C-1-TETRAHYDROFOLATE SYNTHASE, CYTOPLASMIC"/>
    <property type="match status" value="1"/>
</dbReference>
<feature type="binding site" evidence="11">
    <location>
        <position position="231"/>
    </location>
    <ligand>
        <name>NADP(+)</name>
        <dbReference type="ChEBI" id="CHEBI:58349"/>
    </ligand>
</feature>
<keyword evidence="8 11" id="KW-0368">Histidine biosynthesis</keyword>
<keyword evidence="7 11" id="KW-0560">Oxidoreductase</keyword>
<dbReference type="InterPro" id="IPR020630">
    <property type="entry name" value="THF_DH/CycHdrlase_cat_dom"/>
</dbReference>
<comment type="catalytic activity">
    <reaction evidence="11">
        <text>(6R)-5,10-methenyltetrahydrofolate + H2O = (6R)-10-formyltetrahydrofolate + H(+)</text>
        <dbReference type="Rhea" id="RHEA:23700"/>
        <dbReference type="ChEBI" id="CHEBI:15377"/>
        <dbReference type="ChEBI" id="CHEBI:15378"/>
        <dbReference type="ChEBI" id="CHEBI:57455"/>
        <dbReference type="ChEBI" id="CHEBI:195366"/>
        <dbReference type="EC" id="3.5.4.9"/>
    </reaction>
</comment>
<keyword evidence="5 11" id="KW-0378">Hydrolase</keyword>
<evidence type="ECO:0000256" key="10">
    <source>
        <dbReference type="ARBA" id="ARBA00023268"/>
    </source>
</evidence>
<dbReference type="PANTHER" id="PTHR48099">
    <property type="entry name" value="C-1-TETRAHYDROFOLATE SYNTHASE, CYTOPLASMIC-RELATED"/>
    <property type="match status" value="1"/>
</dbReference>
<gene>
    <name evidence="11 14" type="primary">folD</name>
    <name evidence="14" type="ORF">HOP52_19055</name>
</gene>
<evidence type="ECO:0000256" key="1">
    <source>
        <dbReference type="ARBA" id="ARBA00004777"/>
    </source>
</evidence>
<dbReference type="GO" id="GO:0004477">
    <property type="term" value="F:methenyltetrahydrofolate cyclohydrolase activity"/>
    <property type="evidence" value="ECO:0007669"/>
    <property type="project" value="UniProtKB-EC"/>
</dbReference>
<feature type="binding site" evidence="11">
    <location>
        <begin position="165"/>
        <end position="167"/>
    </location>
    <ligand>
        <name>NADP(+)</name>
        <dbReference type="ChEBI" id="CHEBI:58349"/>
    </ligand>
</feature>
<comment type="function">
    <text evidence="11">Catalyzes the oxidation of 5,10-methylenetetrahydrofolate to 5,10-methenyltetrahydrofolate and then the hydrolysis of 5,10-methenyltetrahydrofolate to 10-formyltetrahydrofolate.</text>
</comment>
<dbReference type="Gene3D" id="3.40.50.10860">
    <property type="entry name" value="Leucine Dehydrogenase, chain A, domain 1"/>
    <property type="match status" value="1"/>
</dbReference>
<protein>
    <recommendedName>
        <fullName evidence="11">Bifunctional protein FolD</fullName>
    </recommendedName>
    <domain>
        <recommendedName>
            <fullName evidence="11">Methylenetetrahydrofolate dehydrogenase</fullName>
            <ecNumber evidence="11">1.5.1.5</ecNumber>
        </recommendedName>
    </domain>
    <domain>
        <recommendedName>
            <fullName evidence="11">Methenyltetrahydrofolate cyclohydrolase</fullName>
            <ecNumber evidence="11">3.5.4.9</ecNumber>
        </recommendedName>
    </domain>
</protein>
<evidence type="ECO:0000256" key="3">
    <source>
        <dbReference type="ARBA" id="ARBA00022605"/>
    </source>
</evidence>
<evidence type="ECO:0000256" key="7">
    <source>
        <dbReference type="ARBA" id="ARBA00023002"/>
    </source>
</evidence>
<keyword evidence="4 11" id="KW-0658">Purine biosynthesis</keyword>
<dbReference type="PRINTS" id="PR00085">
    <property type="entry name" value="THFDHDRGNASE"/>
</dbReference>